<organism evidence="1 2">
    <name type="scientific">Austropuccinia psidii MF-1</name>
    <dbReference type="NCBI Taxonomy" id="1389203"/>
    <lineage>
        <taxon>Eukaryota</taxon>
        <taxon>Fungi</taxon>
        <taxon>Dikarya</taxon>
        <taxon>Basidiomycota</taxon>
        <taxon>Pucciniomycotina</taxon>
        <taxon>Pucciniomycetes</taxon>
        <taxon>Pucciniales</taxon>
        <taxon>Sphaerophragmiaceae</taxon>
        <taxon>Austropuccinia</taxon>
    </lineage>
</organism>
<dbReference type="AlphaFoldDB" id="A0A9Q3CA15"/>
<dbReference type="Proteomes" id="UP000765509">
    <property type="component" value="Unassembled WGS sequence"/>
</dbReference>
<name>A0A9Q3CA15_9BASI</name>
<keyword evidence="2" id="KW-1185">Reference proteome</keyword>
<evidence type="ECO:0000313" key="1">
    <source>
        <dbReference type="EMBL" id="MBW0481319.1"/>
    </source>
</evidence>
<reference evidence="1" key="1">
    <citation type="submission" date="2021-03" db="EMBL/GenBank/DDBJ databases">
        <title>Draft genome sequence of rust myrtle Austropuccinia psidii MF-1, a brazilian biotype.</title>
        <authorList>
            <person name="Quecine M.C."/>
            <person name="Pachon D.M.R."/>
            <person name="Bonatelli M.L."/>
            <person name="Correr F.H."/>
            <person name="Franceschini L.M."/>
            <person name="Leite T.F."/>
            <person name="Margarido G.R.A."/>
            <person name="Almeida C.A."/>
            <person name="Ferrarezi J.A."/>
            <person name="Labate C.A."/>
        </authorList>
    </citation>
    <scope>NUCLEOTIDE SEQUENCE</scope>
    <source>
        <strain evidence="1">MF-1</strain>
    </source>
</reference>
<sequence>MNEVYGFSSHYATSFCTWFKCTKAQLHHLEMGHLCKRRIVSDYSKAFKQSKTQSEADWPVKKSGIWWSELNQLPYWDPVQYTSLGILHLWFEGILQHNFIKRWKWTVSKTEERDTSENKSRQN</sequence>
<dbReference type="OrthoDB" id="3234349at2759"/>
<gene>
    <name evidence="1" type="ORF">O181_021034</name>
</gene>
<accession>A0A9Q3CA15</accession>
<evidence type="ECO:0000313" key="2">
    <source>
        <dbReference type="Proteomes" id="UP000765509"/>
    </source>
</evidence>
<protein>
    <submittedName>
        <fullName evidence="1">Uncharacterized protein</fullName>
    </submittedName>
</protein>
<dbReference type="EMBL" id="AVOT02006339">
    <property type="protein sequence ID" value="MBW0481319.1"/>
    <property type="molecule type" value="Genomic_DNA"/>
</dbReference>
<proteinExistence type="predicted"/>
<comment type="caution">
    <text evidence="1">The sequence shown here is derived from an EMBL/GenBank/DDBJ whole genome shotgun (WGS) entry which is preliminary data.</text>
</comment>